<reference evidence="1 2" key="1">
    <citation type="submission" date="2015-12" db="EMBL/GenBank/DDBJ databases">
        <title>Diversity of Burkholderia near neighbor genomes.</title>
        <authorList>
            <person name="Sahl J."/>
            <person name="Wagner D."/>
            <person name="Keim P."/>
        </authorList>
    </citation>
    <scope>NUCLEOTIDE SEQUENCE [LARGE SCALE GENOMIC DNA]</scope>
    <source>
        <strain evidence="1 2">BDU6</strain>
    </source>
</reference>
<organism evidence="1 2">
    <name type="scientific">Burkholderia mayonis</name>
    <dbReference type="NCBI Taxonomy" id="1385591"/>
    <lineage>
        <taxon>Bacteria</taxon>
        <taxon>Pseudomonadati</taxon>
        <taxon>Pseudomonadota</taxon>
        <taxon>Betaproteobacteria</taxon>
        <taxon>Burkholderiales</taxon>
        <taxon>Burkholderiaceae</taxon>
        <taxon>Burkholderia</taxon>
        <taxon>pseudomallei group</taxon>
    </lineage>
</organism>
<proteinExistence type="predicted"/>
<dbReference type="Proteomes" id="UP000062519">
    <property type="component" value="Chromosome 2"/>
</dbReference>
<evidence type="ECO:0000313" key="1">
    <source>
        <dbReference type="EMBL" id="AOJ04603.1"/>
    </source>
</evidence>
<keyword evidence="2" id="KW-1185">Reference proteome</keyword>
<dbReference type="EMBL" id="CP013387">
    <property type="protein sequence ID" value="AOJ04603.1"/>
    <property type="molecule type" value="Genomic_DNA"/>
</dbReference>
<accession>A0A1B4FLQ9</accession>
<name>A0A1B4FLQ9_9BURK</name>
<gene>
    <name evidence="1" type="ORF">WS70_22635</name>
</gene>
<dbReference type="KEGG" id="buu:WS70_22635"/>
<sequence>MDNFFLGIPIRERNRNAESAIEFVRIHFDPLHKFQHRTIATIAGLQFCYHVRATCLGGQRAWIGREYSLDMASDRVIAPARRIERPLPSGFIAKVPQLVDQPVPMSLVGMIGFNQPFAGIAGSDAGFEGLLQIWMAIEQCLQCTCAARTEPVDLNFGAPTIRLKPEPRHDSSPTIWTAVRMRFQTPLPNQAIGLLCSERRSLFDRVFGSARQI</sequence>
<evidence type="ECO:0000313" key="2">
    <source>
        <dbReference type="Proteomes" id="UP000062519"/>
    </source>
</evidence>
<dbReference type="AlphaFoldDB" id="A0A1B4FLQ9"/>
<protein>
    <submittedName>
        <fullName evidence="1">Uncharacterized protein</fullName>
    </submittedName>
</protein>